<protein>
    <submittedName>
        <fullName evidence="8">Outer membrane protein TolC</fullName>
    </submittedName>
</protein>
<dbReference type="STRING" id="1033731.SAMN05444145_11112"/>
<dbReference type="GO" id="GO:0015562">
    <property type="term" value="F:efflux transmembrane transporter activity"/>
    <property type="evidence" value="ECO:0007669"/>
    <property type="project" value="InterPro"/>
</dbReference>
<dbReference type="InterPro" id="IPR003423">
    <property type="entry name" value="OMP_efflux"/>
</dbReference>
<keyword evidence="9" id="KW-1185">Reference proteome</keyword>
<evidence type="ECO:0000256" key="6">
    <source>
        <dbReference type="ARBA" id="ARBA00023136"/>
    </source>
</evidence>
<organism evidence="8 9">
    <name type="scientific">Alistipes timonensis JC136</name>
    <dbReference type="NCBI Taxonomy" id="1033731"/>
    <lineage>
        <taxon>Bacteria</taxon>
        <taxon>Pseudomonadati</taxon>
        <taxon>Bacteroidota</taxon>
        <taxon>Bacteroidia</taxon>
        <taxon>Bacteroidales</taxon>
        <taxon>Rikenellaceae</taxon>
        <taxon>Alistipes</taxon>
    </lineage>
</organism>
<evidence type="ECO:0000256" key="2">
    <source>
        <dbReference type="ARBA" id="ARBA00007613"/>
    </source>
</evidence>
<evidence type="ECO:0000256" key="7">
    <source>
        <dbReference type="ARBA" id="ARBA00023237"/>
    </source>
</evidence>
<dbReference type="Proteomes" id="UP000183253">
    <property type="component" value="Unassembled WGS sequence"/>
</dbReference>
<dbReference type="InterPro" id="IPR051906">
    <property type="entry name" value="TolC-like"/>
</dbReference>
<evidence type="ECO:0000256" key="3">
    <source>
        <dbReference type="ARBA" id="ARBA00022448"/>
    </source>
</evidence>
<keyword evidence="3" id="KW-0813">Transport</keyword>
<evidence type="ECO:0000313" key="9">
    <source>
        <dbReference type="Proteomes" id="UP000183253"/>
    </source>
</evidence>
<dbReference type="GO" id="GO:0009279">
    <property type="term" value="C:cell outer membrane"/>
    <property type="evidence" value="ECO:0007669"/>
    <property type="project" value="UniProtKB-SubCell"/>
</dbReference>
<dbReference type="AlphaFoldDB" id="A0A1H4FKJ7"/>
<name>A0A1H4FKJ7_9BACT</name>
<evidence type="ECO:0000256" key="5">
    <source>
        <dbReference type="ARBA" id="ARBA00022692"/>
    </source>
</evidence>
<dbReference type="EMBL" id="FNRI01000011">
    <property type="protein sequence ID" value="SEA97681.1"/>
    <property type="molecule type" value="Genomic_DNA"/>
</dbReference>
<keyword evidence="7" id="KW-0998">Cell outer membrane</keyword>
<accession>A0A1H4FKJ7</accession>
<evidence type="ECO:0000313" key="8">
    <source>
        <dbReference type="EMBL" id="SEA97681.1"/>
    </source>
</evidence>
<dbReference type="Gene3D" id="1.20.1600.10">
    <property type="entry name" value="Outer membrane efflux proteins (OEP)"/>
    <property type="match status" value="1"/>
</dbReference>
<dbReference type="OrthoDB" id="367883at2"/>
<dbReference type="Pfam" id="PF02321">
    <property type="entry name" value="OEP"/>
    <property type="match status" value="2"/>
</dbReference>
<reference evidence="8 9" key="1">
    <citation type="submission" date="2016-10" db="EMBL/GenBank/DDBJ databases">
        <authorList>
            <person name="de Groot N.N."/>
        </authorList>
    </citation>
    <scope>NUCLEOTIDE SEQUENCE [LARGE SCALE GENOMIC DNA]</scope>
    <source>
        <strain evidence="8 9">DSM 25383</strain>
    </source>
</reference>
<dbReference type="GO" id="GO:1990281">
    <property type="term" value="C:efflux pump complex"/>
    <property type="evidence" value="ECO:0007669"/>
    <property type="project" value="TreeGrafter"/>
</dbReference>
<comment type="subcellular location">
    <subcellularLocation>
        <location evidence="1">Cell outer membrane</location>
    </subcellularLocation>
</comment>
<sequence>MPVQIVCMNDNDNIIFRIMMKRLFLIFGFWAAGTAGASAQMRLTLPEALDLALSENPTVKVAEMEVQRYDYVKRQTWGNLLPQLSASGSYTRSIVKSEMRGGISFGADNTFAVQGDLSLPLFAPSVYRTLKMNEAQMATAVEAARASRIDLTAEVKKAFYNILLAEQSLAVLRESEATVQRTVDDTQVQYDNGLMSEYDLLTAQVQLSNLKPTILQTENSIKLAKLMLKMYLSIPEDVEIDVVGELDALRDDVLAGTDGLTTDVSENTDLRSLELQEEVLRRSLKAANAGRMPTLAAFGTVSYTGNDMEPFLGMGEGTDNSKYFWTHPISVGLQLSVPIFSGLTKMNKSRELKNQIAQLSLQRDYARQQIDVQVRSALNDLLTARETMYAQELTVEQARKAYKISDTRYRAGAGTILELNSAQLSQTQAQLNFSQSIYDYLSAKAEYDRIVGRENQ</sequence>
<evidence type="ECO:0000256" key="1">
    <source>
        <dbReference type="ARBA" id="ARBA00004442"/>
    </source>
</evidence>
<comment type="similarity">
    <text evidence="2">Belongs to the outer membrane factor (OMF) (TC 1.B.17) family.</text>
</comment>
<keyword evidence="5" id="KW-0812">Transmembrane</keyword>
<gene>
    <name evidence="8" type="ORF">SAMN05444145_11112</name>
</gene>
<keyword evidence="4" id="KW-1134">Transmembrane beta strand</keyword>
<dbReference type="PANTHER" id="PTHR30026:SF20">
    <property type="entry name" value="OUTER MEMBRANE PROTEIN TOLC"/>
    <property type="match status" value="1"/>
</dbReference>
<dbReference type="SUPFAM" id="SSF56954">
    <property type="entry name" value="Outer membrane efflux proteins (OEP)"/>
    <property type="match status" value="1"/>
</dbReference>
<proteinExistence type="inferred from homology"/>
<dbReference type="PANTHER" id="PTHR30026">
    <property type="entry name" value="OUTER MEMBRANE PROTEIN TOLC"/>
    <property type="match status" value="1"/>
</dbReference>
<dbReference type="GO" id="GO:0015288">
    <property type="term" value="F:porin activity"/>
    <property type="evidence" value="ECO:0007669"/>
    <property type="project" value="TreeGrafter"/>
</dbReference>
<keyword evidence="6" id="KW-0472">Membrane</keyword>
<evidence type="ECO:0000256" key="4">
    <source>
        <dbReference type="ARBA" id="ARBA00022452"/>
    </source>
</evidence>